<dbReference type="RefSeq" id="WP_095272780.1">
    <property type="nucleotide sequence ID" value="NZ_NPBH01000078.1"/>
</dbReference>
<dbReference type="AlphaFoldDB" id="A0A268H965"/>
<dbReference type="PANTHER" id="PTHR43249:SF1">
    <property type="entry name" value="D-GLUCOSIDE 3-DEHYDROGENASE"/>
    <property type="match status" value="1"/>
</dbReference>
<name>A0A268H965_9BACI</name>
<evidence type="ECO:0000259" key="2">
    <source>
        <dbReference type="Pfam" id="PF22725"/>
    </source>
</evidence>
<dbReference type="InterPro" id="IPR052515">
    <property type="entry name" value="Gfo/Idh/MocA_Oxidoreductase"/>
</dbReference>
<dbReference type="Pfam" id="PF22725">
    <property type="entry name" value="GFO_IDH_MocA_C3"/>
    <property type="match status" value="1"/>
</dbReference>
<dbReference type="Gene3D" id="3.30.360.10">
    <property type="entry name" value="Dihydrodipicolinate Reductase, domain 2"/>
    <property type="match status" value="1"/>
</dbReference>
<evidence type="ECO:0000259" key="1">
    <source>
        <dbReference type="Pfam" id="PF01408"/>
    </source>
</evidence>
<dbReference type="SUPFAM" id="SSF55347">
    <property type="entry name" value="Glyceraldehyde-3-phosphate dehydrogenase-like, C-terminal domain"/>
    <property type="match status" value="1"/>
</dbReference>
<evidence type="ECO:0000313" key="4">
    <source>
        <dbReference type="Proteomes" id="UP000216475"/>
    </source>
</evidence>
<reference evidence="3 4" key="1">
    <citation type="submission" date="2017-07" db="EMBL/GenBank/DDBJ databases">
        <title>Isolation and whole genome analysis of endospore-forming bacteria from heroin.</title>
        <authorList>
            <person name="Kalinowski J."/>
            <person name="Ahrens B."/>
            <person name="Al-Dilaimi A."/>
            <person name="Winkler A."/>
            <person name="Wibberg D."/>
            <person name="Schleenbecker U."/>
            <person name="Ruckert C."/>
            <person name="Wolfel R."/>
            <person name="Grass G."/>
        </authorList>
    </citation>
    <scope>NUCLEOTIDE SEQUENCE [LARGE SCALE GENOMIC DNA]</scope>
    <source>
        <strain evidence="3 4">7509</strain>
    </source>
</reference>
<dbReference type="Proteomes" id="UP000216475">
    <property type="component" value="Unassembled WGS sequence"/>
</dbReference>
<dbReference type="InterPro" id="IPR055170">
    <property type="entry name" value="GFO_IDH_MocA-like_dom"/>
</dbReference>
<dbReference type="Pfam" id="PF01408">
    <property type="entry name" value="GFO_IDH_MocA"/>
    <property type="match status" value="1"/>
</dbReference>
<feature type="domain" description="GFO/IDH/MocA-like oxidoreductase" evidence="2">
    <location>
        <begin position="154"/>
        <end position="250"/>
    </location>
</feature>
<feature type="domain" description="Gfo/Idh/MocA-like oxidoreductase N-terminal" evidence="1">
    <location>
        <begin position="3"/>
        <end position="122"/>
    </location>
</feature>
<dbReference type="GO" id="GO:0000166">
    <property type="term" value="F:nucleotide binding"/>
    <property type="evidence" value="ECO:0007669"/>
    <property type="project" value="InterPro"/>
</dbReference>
<dbReference type="InterPro" id="IPR000683">
    <property type="entry name" value="Gfo/Idh/MocA-like_OxRdtase_N"/>
</dbReference>
<gene>
    <name evidence="3" type="ORF">CHI12_16670</name>
</gene>
<dbReference type="SUPFAM" id="SSF51735">
    <property type="entry name" value="NAD(P)-binding Rossmann-fold domains"/>
    <property type="match status" value="1"/>
</dbReference>
<dbReference type="Gene3D" id="3.40.50.720">
    <property type="entry name" value="NAD(P)-binding Rossmann-like Domain"/>
    <property type="match status" value="1"/>
</dbReference>
<protein>
    <submittedName>
        <fullName evidence="3">Oxidoreductase</fullName>
    </submittedName>
</protein>
<comment type="caution">
    <text evidence="3">The sequence shown here is derived from an EMBL/GenBank/DDBJ whole genome shotgun (WGS) entry which is preliminary data.</text>
</comment>
<evidence type="ECO:0000313" key="3">
    <source>
        <dbReference type="EMBL" id="PAE06408.1"/>
    </source>
</evidence>
<proteinExistence type="predicted"/>
<accession>A0A268H965</accession>
<sequence>MTLKIGMIGTGWFSRKHADILSKMDGVQIQAICGTSKEKAAGMASDYEGANGYDQYVEMLDAEELDAVYIVAPPMVRGEIELELIERGIPFLIEKPLGTEDKIPAKVLERMNESSLITSVGYHFRYSDSVQHLKENVNGQTLGMVLGKWMGEMPMVGWWRDQEKSGGQFIEQTTHIVDLLRYVCGEVEEVYAMYGNQVQHNKYDNVTVPDIGTVSLRLQNGVIANLSNTCVLPSGMRDVGLKFYTDKGMLDWQVDKLEINQEGIKTMYKDTDNPYVRENEAFIHAVRTGDTSKIRSDYSDAYQTHKVTYAALESAKSGVPVKLKK</sequence>
<dbReference type="PANTHER" id="PTHR43249">
    <property type="entry name" value="UDP-N-ACETYL-2-AMINO-2-DEOXY-D-GLUCURONATE OXIDASE"/>
    <property type="match status" value="1"/>
</dbReference>
<dbReference type="InterPro" id="IPR036291">
    <property type="entry name" value="NAD(P)-bd_dom_sf"/>
</dbReference>
<organism evidence="3 4">
    <name type="scientific">Terribacillus saccharophilus</name>
    <dbReference type="NCBI Taxonomy" id="361277"/>
    <lineage>
        <taxon>Bacteria</taxon>
        <taxon>Bacillati</taxon>
        <taxon>Bacillota</taxon>
        <taxon>Bacilli</taxon>
        <taxon>Bacillales</taxon>
        <taxon>Bacillaceae</taxon>
        <taxon>Terribacillus</taxon>
    </lineage>
</organism>
<dbReference type="EMBL" id="NPBH01000078">
    <property type="protein sequence ID" value="PAE06408.1"/>
    <property type="molecule type" value="Genomic_DNA"/>
</dbReference>